<organism evidence="10 11">
    <name type="scientific">Rhodopila globiformis</name>
    <name type="common">Rhodopseudomonas globiformis</name>
    <dbReference type="NCBI Taxonomy" id="1071"/>
    <lineage>
        <taxon>Bacteria</taxon>
        <taxon>Pseudomonadati</taxon>
        <taxon>Pseudomonadota</taxon>
        <taxon>Alphaproteobacteria</taxon>
        <taxon>Acetobacterales</taxon>
        <taxon>Acetobacteraceae</taxon>
        <taxon>Rhodopila</taxon>
    </lineage>
</organism>
<dbReference type="OrthoDB" id="9811798at2"/>
<dbReference type="PANTHER" id="PTHR42682:SF3">
    <property type="entry name" value="FORMATE HYDROGENLYASE SUBUNIT 3-RELATED"/>
    <property type="match status" value="1"/>
</dbReference>
<feature type="transmembrane region" description="Helical" evidence="8">
    <location>
        <begin position="338"/>
        <end position="363"/>
    </location>
</feature>
<proteinExistence type="predicted"/>
<feature type="transmembrane region" description="Helical" evidence="8">
    <location>
        <begin position="186"/>
        <end position="209"/>
    </location>
</feature>
<feature type="transmembrane region" description="Helical" evidence="8">
    <location>
        <begin position="422"/>
        <end position="449"/>
    </location>
</feature>
<dbReference type="Pfam" id="PF00361">
    <property type="entry name" value="Proton_antipo_M"/>
    <property type="match status" value="1"/>
</dbReference>
<dbReference type="AlphaFoldDB" id="A0A2S6NGT5"/>
<evidence type="ECO:0000256" key="1">
    <source>
        <dbReference type="ARBA" id="ARBA00004651"/>
    </source>
</evidence>
<evidence type="ECO:0000256" key="7">
    <source>
        <dbReference type="RuleBase" id="RU000320"/>
    </source>
</evidence>
<dbReference type="Proteomes" id="UP000239724">
    <property type="component" value="Unassembled WGS sequence"/>
</dbReference>
<evidence type="ECO:0000256" key="4">
    <source>
        <dbReference type="ARBA" id="ARBA00022989"/>
    </source>
</evidence>
<feature type="transmembrane region" description="Helical" evidence="8">
    <location>
        <begin position="123"/>
        <end position="141"/>
    </location>
</feature>
<dbReference type="InterPro" id="IPR001750">
    <property type="entry name" value="ND/Mrp_TM"/>
</dbReference>
<feature type="transmembrane region" description="Helical" evidence="8">
    <location>
        <begin position="221"/>
        <end position="246"/>
    </location>
</feature>
<evidence type="ECO:0000259" key="9">
    <source>
        <dbReference type="Pfam" id="PF00361"/>
    </source>
</evidence>
<comment type="caution">
    <text evidence="10">The sequence shown here is derived from an EMBL/GenBank/DDBJ whole genome shotgun (WGS) entry which is preliminary data.</text>
</comment>
<feature type="transmembrane region" description="Helical" evidence="8">
    <location>
        <begin position="295"/>
        <end position="318"/>
    </location>
</feature>
<gene>
    <name evidence="10" type="ORF">CCS01_13350</name>
</gene>
<evidence type="ECO:0000313" key="11">
    <source>
        <dbReference type="Proteomes" id="UP000239724"/>
    </source>
</evidence>
<dbReference type="GO" id="GO:0005886">
    <property type="term" value="C:plasma membrane"/>
    <property type="evidence" value="ECO:0007669"/>
    <property type="project" value="UniProtKB-SubCell"/>
</dbReference>
<dbReference type="GO" id="GO:0016491">
    <property type="term" value="F:oxidoreductase activity"/>
    <property type="evidence" value="ECO:0007669"/>
    <property type="project" value="UniProtKB-KW"/>
</dbReference>
<feature type="transmembrane region" description="Helical" evidence="8">
    <location>
        <begin position="99"/>
        <end position="117"/>
    </location>
</feature>
<reference evidence="10 11" key="1">
    <citation type="journal article" date="2018" name="Arch. Microbiol.">
        <title>New insights into the metabolic potential of the phototrophic purple bacterium Rhodopila globiformis DSM 161(T) from its draft genome sequence and evidence for a vanadium-dependent nitrogenase.</title>
        <authorList>
            <person name="Imhoff J.F."/>
            <person name="Rahn T."/>
            <person name="Kunzel S."/>
            <person name="Neulinger S.C."/>
        </authorList>
    </citation>
    <scope>NUCLEOTIDE SEQUENCE [LARGE SCALE GENOMIC DNA]</scope>
    <source>
        <strain evidence="10 11">DSM 161</strain>
    </source>
</reference>
<keyword evidence="4 8" id="KW-1133">Transmembrane helix</keyword>
<feature type="transmembrane region" description="Helical" evidence="8">
    <location>
        <begin position="641"/>
        <end position="660"/>
    </location>
</feature>
<feature type="transmembrane region" description="Helical" evidence="8">
    <location>
        <begin position="31"/>
        <end position="54"/>
    </location>
</feature>
<dbReference type="PANTHER" id="PTHR42682">
    <property type="entry name" value="HYDROGENASE-4 COMPONENT F"/>
    <property type="match status" value="1"/>
</dbReference>
<feature type="transmembrane region" description="Helical" evidence="8">
    <location>
        <begin position="74"/>
        <end position="92"/>
    </location>
</feature>
<feature type="transmembrane region" description="Helical" evidence="8">
    <location>
        <begin position="266"/>
        <end position="288"/>
    </location>
</feature>
<feature type="transmembrane region" description="Helical" evidence="8">
    <location>
        <begin position="153"/>
        <end position="174"/>
    </location>
</feature>
<keyword evidence="3 7" id="KW-0812">Transmembrane</keyword>
<accession>A0A2S6NGT5</accession>
<keyword evidence="11" id="KW-1185">Reference proteome</keyword>
<feature type="transmembrane region" description="Helical" evidence="8">
    <location>
        <begin position="6"/>
        <end position="24"/>
    </location>
</feature>
<feature type="transmembrane region" description="Helical" evidence="8">
    <location>
        <begin position="517"/>
        <end position="541"/>
    </location>
</feature>
<keyword evidence="6 8" id="KW-0472">Membrane</keyword>
<feature type="transmembrane region" description="Helical" evidence="8">
    <location>
        <begin position="375"/>
        <end position="392"/>
    </location>
</feature>
<evidence type="ECO:0000256" key="6">
    <source>
        <dbReference type="ARBA" id="ARBA00023136"/>
    </source>
</evidence>
<evidence type="ECO:0000256" key="3">
    <source>
        <dbReference type="ARBA" id="ARBA00022692"/>
    </source>
</evidence>
<dbReference type="InterPro" id="IPR052175">
    <property type="entry name" value="ComplexI-like_HydComp"/>
</dbReference>
<feature type="transmembrane region" description="Helical" evidence="8">
    <location>
        <begin position="461"/>
        <end position="485"/>
    </location>
</feature>
<name>A0A2S6NGT5_RHOGL</name>
<keyword evidence="5" id="KW-0560">Oxidoreductase</keyword>
<evidence type="ECO:0000256" key="8">
    <source>
        <dbReference type="SAM" id="Phobius"/>
    </source>
</evidence>
<feature type="domain" description="NADH:quinone oxidoreductase/Mrp antiporter transmembrane" evidence="9">
    <location>
        <begin position="125"/>
        <end position="409"/>
    </location>
</feature>
<evidence type="ECO:0000256" key="5">
    <source>
        <dbReference type="ARBA" id="ARBA00023002"/>
    </source>
</evidence>
<dbReference type="EMBL" id="NHRY01000138">
    <property type="protein sequence ID" value="PPQ33821.1"/>
    <property type="molecule type" value="Genomic_DNA"/>
</dbReference>
<sequence length="661" mass="68793">MGNELLAAAAALWILAAILALIGRPLGFARILLGLGALCGIVAAVVTLPAGTAPVSLPLRMADEATTFQMTPDALWLMGFGLVPAALGGLIASPSPHGCAAWLFGTACSLLGALGVFGLQHGGFFLVAWELMSLGGALMILSERLAPSPGQPVLFMLGMLEVGAVALLVAFLLLGVPARGLSYDAFVHAGAALSVPVRVVVGLLLVIGFGAKLGLLPFYEWFPGAYGSGSGASGAVLSGVVLNAAYFALSRSLLGWLPGTLPGGGYGLGIFVVAVGVLSAILTVLYAFQQEDWRCLLSFSSAENAAIAVTALGVAILFQESNLPDLAGLAWTVALLHLAGHALAKGGLFLAADGVFAATGSYLIRHSLLARRTHWIFSVGALFAAMSLAAMPPQAGFVSEWFTFQTVFQGFHLPDLAGRLTLALAGAGLALTAAVAFATFIKVFGIGLLGGGDHRSGRVPATTTGAVGLLGASVLALAVGMPWWLSALADATVVQFGTEAAAQMRDGLLLVPLTATFAFISPTLLVVVMPLLALVPILLLLASRRFTVRRVPVWYGGVQQDVARTATTALTFSNALRTFYSFIYRPTIEATRESPVREYFVTRLDFSHDVAPMFGPYLFAPAVRLIQAAADRLRLLQSGHLNFYLGLIGFLLVVILGLVLV</sequence>
<dbReference type="RefSeq" id="WP_104519347.1">
    <property type="nucleotide sequence ID" value="NZ_NHRY01000138.1"/>
</dbReference>
<evidence type="ECO:0000313" key="10">
    <source>
        <dbReference type="EMBL" id="PPQ33821.1"/>
    </source>
</evidence>
<keyword evidence="2" id="KW-1003">Cell membrane</keyword>
<evidence type="ECO:0000256" key="2">
    <source>
        <dbReference type="ARBA" id="ARBA00022475"/>
    </source>
</evidence>
<comment type="subcellular location">
    <subcellularLocation>
        <location evidence="1">Cell membrane</location>
        <topology evidence="1">Multi-pass membrane protein</topology>
    </subcellularLocation>
    <subcellularLocation>
        <location evidence="7">Membrane</location>
        <topology evidence="7">Multi-pass membrane protein</topology>
    </subcellularLocation>
</comment>
<protein>
    <submittedName>
        <fullName evidence="10">Hydrogenase 4 subunit B</fullName>
    </submittedName>
</protein>